<dbReference type="OrthoDB" id="5947861at2759"/>
<keyword evidence="5" id="KW-0863">Zinc-finger</keyword>
<dbReference type="Gene3D" id="3.50.50.60">
    <property type="entry name" value="FAD/NAD(P)-binding domain"/>
    <property type="match status" value="1"/>
</dbReference>
<dbReference type="InterPro" id="IPR002937">
    <property type="entry name" value="Amino_oxidase"/>
</dbReference>
<dbReference type="Pfam" id="PF04433">
    <property type="entry name" value="SWIRM"/>
    <property type="match status" value="1"/>
</dbReference>
<dbReference type="Proteomes" id="UP000594262">
    <property type="component" value="Unplaced"/>
</dbReference>
<dbReference type="InterPro" id="IPR036388">
    <property type="entry name" value="WH-like_DNA-bd_sf"/>
</dbReference>
<dbReference type="Pfam" id="PF01593">
    <property type="entry name" value="Amino_oxidase"/>
    <property type="match status" value="1"/>
</dbReference>
<evidence type="ECO:0000256" key="8">
    <source>
        <dbReference type="ARBA" id="ARBA00023002"/>
    </source>
</evidence>
<feature type="domain" description="CW-type" evidence="11">
    <location>
        <begin position="191"/>
        <end position="241"/>
    </location>
</feature>
<feature type="compositionally biased region" description="Low complexity" evidence="9">
    <location>
        <begin position="40"/>
        <end position="52"/>
    </location>
</feature>
<keyword evidence="4" id="KW-0479">Metal-binding</keyword>
<dbReference type="Pfam" id="PF07496">
    <property type="entry name" value="zf-CW"/>
    <property type="match status" value="1"/>
</dbReference>
<dbReference type="Gene3D" id="3.30.40.100">
    <property type="match status" value="1"/>
</dbReference>
<keyword evidence="13" id="KW-1185">Reference proteome</keyword>
<evidence type="ECO:0000259" key="10">
    <source>
        <dbReference type="PROSITE" id="PS50934"/>
    </source>
</evidence>
<feature type="compositionally biased region" description="Basic and acidic residues" evidence="9">
    <location>
        <begin position="54"/>
        <end position="66"/>
    </location>
</feature>
<dbReference type="InterPro" id="IPR011124">
    <property type="entry name" value="Znf_CW"/>
</dbReference>
<keyword evidence="3" id="KW-0285">Flavoprotein</keyword>
<feature type="compositionally biased region" description="Low complexity" evidence="9">
    <location>
        <begin position="94"/>
        <end position="111"/>
    </location>
</feature>
<proteinExistence type="inferred from homology"/>
<dbReference type="GeneID" id="136820166"/>
<feature type="domain" description="SWIRM" evidence="10">
    <location>
        <begin position="301"/>
        <end position="399"/>
    </location>
</feature>
<organism evidence="12 13">
    <name type="scientific">Clytia hemisphaerica</name>
    <dbReference type="NCBI Taxonomy" id="252671"/>
    <lineage>
        <taxon>Eukaryota</taxon>
        <taxon>Metazoa</taxon>
        <taxon>Cnidaria</taxon>
        <taxon>Hydrozoa</taxon>
        <taxon>Hydroidolina</taxon>
        <taxon>Leptothecata</taxon>
        <taxon>Obeliida</taxon>
        <taxon>Clytiidae</taxon>
        <taxon>Clytia</taxon>
    </lineage>
</organism>
<evidence type="ECO:0000256" key="2">
    <source>
        <dbReference type="ARBA" id="ARBA00005995"/>
    </source>
</evidence>
<dbReference type="RefSeq" id="XP_066932503.1">
    <property type="nucleotide sequence ID" value="XM_067076402.1"/>
</dbReference>
<dbReference type="PROSITE" id="PS51050">
    <property type="entry name" value="ZF_CW"/>
    <property type="match status" value="1"/>
</dbReference>
<dbReference type="SUPFAM" id="SSF46689">
    <property type="entry name" value="Homeodomain-like"/>
    <property type="match status" value="1"/>
</dbReference>
<sequence length="850" mass="96270">MSEKKSKRVPKRKVLYDDEITEVEIPTIKTTKKKKKEPKQTTPPIKIKIKTPTTKKETVSKKEKTKSPPSKANTPKTSPSKKTAGDKKGKLKAPKISTKASSASSKAGKSSNLKCPKMSCTSGHMVCFRCSNEGHSARWYHMSDAEHFCNNCFDFFYRSHKKGHLEEFEPWKTLWSASCRREGPLKLFMQEETVPFWAQCNECEKWRQLGYGEEINKEFNENFVCSMIDEMECSDEENIYVKDYKQYEWLKTLVHPPFLKNSPASPFLKDFYYDGIGLSPPKEQEEPEEKFMENLIPFYSPEDSEKARCICADVMTGEEREEFKHHIKDASIFLGLRNLIIAMWNINPKQYLTYHVCRNRLICRGIGRLTLAEELKKVLDFLTINGYVNFGILNRVPTHFNLNYWTGSVIVVGAGIAGIGAARQLTNAGCKVTVLEASDRCGGRLKDDHSLGNCIGLGAQILTGCINNPLYVMCEQVSLPLRYLGMRCDLIDDKGALIDTPIDQEIEFRFNLMLDSLEDWKQTISNRERDSYSLSEALAEQLKELQKSLCKDMTQMEKNLLEFHLGNLEYGCGSSLQNVSALHWNQNENYPQYSGAHAWAIDGFERIVTSLADGLDVRLNSPVASITYTNKNTCEVKTKSGKTLKADKIVCALPLSTYQSKFVEFDPELPKDKLKAIGRLGAGLIEKIALKFPTAFWRNKIGDADYFGHVPGTSEDRGMFSVFYDVSREDDFILMTVLAGEAVKRRNEMTDQELVDKCMSTLRKIFTGETVPDPTAQIISHWGDDTYTRMAYSYVKVGSSGQDLDILANTVNEKLYFAGEATNRQFPQTVTGAYLSGLREAKKILRSNSS</sequence>
<protein>
    <recommendedName>
        <fullName evidence="14">Amine oxidase</fullName>
    </recommendedName>
</protein>
<evidence type="ECO:0000256" key="7">
    <source>
        <dbReference type="ARBA" id="ARBA00022833"/>
    </source>
</evidence>
<dbReference type="Gene3D" id="1.10.10.10">
    <property type="entry name" value="Winged helix-like DNA-binding domain superfamily/Winged helix DNA-binding domain"/>
    <property type="match status" value="1"/>
</dbReference>
<dbReference type="EnsemblMetazoa" id="CLYHEMT022886.1">
    <property type="protein sequence ID" value="CLYHEMP022886.1"/>
    <property type="gene ID" value="CLYHEMG022886"/>
</dbReference>
<dbReference type="Gene3D" id="3.90.660.10">
    <property type="match status" value="1"/>
</dbReference>
<evidence type="ECO:0000256" key="4">
    <source>
        <dbReference type="ARBA" id="ARBA00022723"/>
    </source>
</evidence>
<comment type="similarity">
    <text evidence="2">Belongs to the flavin monoamine oxidase family.</text>
</comment>
<dbReference type="InterPro" id="IPR036188">
    <property type="entry name" value="FAD/NAD-bd_sf"/>
</dbReference>
<name>A0A7M5XJW2_9CNID</name>
<evidence type="ECO:0000256" key="6">
    <source>
        <dbReference type="ARBA" id="ARBA00022827"/>
    </source>
</evidence>
<feature type="compositionally biased region" description="Basic residues" evidence="9">
    <location>
        <begin position="1"/>
        <end position="13"/>
    </location>
</feature>
<dbReference type="InterPro" id="IPR007526">
    <property type="entry name" value="SWIRM"/>
</dbReference>
<evidence type="ECO:0008006" key="14">
    <source>
        <dbReference type="Google" id="ProtNLM"/>
    </source>
</evidence>
<evidence type="ECO:0000313" key="12">
    <source>
        <dbReference type="EnsemblMetazoa" id="CLYHEMP022886.1"/>
    </source>
</evidence>
<evidence type="ECO:0000256" key="5">
    <source>
        <dbReference type="ARBA" id="ARBA00022771"/>
    </source>
</evidence>
<evidence type="ECO:0000256" key="1">
    <source>
        <dbReference type="ARBA" id="ARBA00001974"/>
    </source>
</evidence>
<reference evidence="12" key="1">
    <citation type="submission" date="2021-01" db="UniProtKB">
        <authorList>
            <consortium name="EnsemblMetazoa"/>
        </authorList>
    </citation>
    <scope>IDENTIFICATION</scope>
</reference>
<evidence type="ECO:0000256" key="9">
    <source>
        <dbReference type="SAM" id="MobiDB-lite"/>
    </source>
</evidence>
<dbReference type="SUPFAM" id="SSF51905">
    <property type="entry name" value="FAD/NAD(P)-binding domain"/>
    <property type="match status" value="1"/>
</dbReference>
<dbReference type="GO" id="GO:0008270">
    <property type="term" value="F:zinc ion binding"/>
    <property type="evidence" value="ECO:0007669"/>
    <property type="project" value="UniProtKB-KW"/>
</dbReference>
<keyword evidence="6" id="KW-0274">FAD</keyword>
<dbReference type="InterPro" id="IPR009057">
    <property type="entry name" value="Homeodomain-like_sf"/>
</dbReference>
<dbReference type="PROSITE" id="PS50934">
    <property type="entry name" value="SWIRM"/>
    <property type="match status" value="1"/>
</dbReference>
<accession>A0A7M5XJW2</accession>
<dbReference type="PANTHER" id="PTHR10742:SF410">
    <property type="entry name" value="LYSINE-SPECIFIC HISTONE DEMETHYLASE 2"/>
    <property type="match status" value="1"/>
</dbReference>
<evidence type="ECO:0000256" key="3">
    <source>
        <dbReference type="ARBA" id="ARBA00022630"/>
    </source>
</evidence>
<comment type="cofactor">
    <cofactor evidence="1">
        <name>FAD</name>
        <dbReference type="ChEBI" id="CHEBI:57692"/>
    </cofactor>
</comment>
<dbReference type="PANTHER" id="PTHR10742">
    <property type="entry name" value="FLAVIN MONOAMINE OXIDASE"/>
    <property type="match status" value="1"/>
</dbReference>
<dbReference type="InterPro" id="IPR050281">
    <property type="entry name" value="Flavin_monoamine_oxidase"/>
</dbReference>
<keyword evidence="8" id="KW-0560">Oxidoreductase</keyword>
<dbReference type="GO" id="GO:0140682">
    <property type="term" value="F:FAD-dependent H3K4me/H3K4me3 demethylase activity"/>
    <property type="evidence" value="ECO:0007669"/>
    <property type="project" value="UniProtKB-ARBA"/>
</dbReference>
<evidence type="ECO:0000313" key="13">
    <source>
        <dbReference type="Proteomes" id="UP000594262"/>
    </source>
</evidence>
<dbReference type="AlphaFoldDB" id="A0A7M5XJW2"/>
<feature type="region of interest" description="Disordered" evidence="9">
    <location>
        <begin position="1"/>
        <end position="111"/>
    </location>
</feature>
<keyword evidence="7" id="KW-0862">Zinc</keyword>
<evidence type="ECO:0000259" key="11">
    <source>
        <dbReference type="PROSITE" id="PS51050"/>
    </source>
</evidence>
<dbReference type="SUPFAM" id="SSF54373">
    <property type="entry name" value="FAD-linked reductases, C-terminal domain"/>
    <property type="match status" value="1"/>
</dbReference>